<dbReference type="PANTHER" id="PTHR28620">
    <property type="entry name" value="CENTROMERE PROTEIN V"/>
    <property type="match status" value="1"/>
</dbReference>
<dbReference type="Gene3D" id="2.170.150.70">
    <property type="match status" value="1"/>
</dbReference>
<evidence type="ECO:0000256" key="4">
    <source>
        <dbReference type="SAM" id="MobiDB-lite"/>
    </source>
</evidence>
<comment type="caution">
    <text evidence="6">The sequence shown here is derived from an EMBL/GenBank/DDBJ whole genome shotgun (WGS) entry which is preliminary data.</text>
</comment>
<evidence type="ECO:0000313" key="6">
    <source>
        <dbReference type="EMBL" id="KAJ9628966.1"/>
    </source>
</evidence>
<evidence type="ECO:0000259" key="5">
    <source>
        <dbReference type="PROSITE" id="PS51891"/>
    </source>
</evidence>
<gene>
    <name evidence="6" type="ORF">H2204_009124</name>
</gene>
<feature type="domain" description="CENP-V/GFA" evidence="5">
    <location>
        <begin position="15"/>
        <end position="123"/>
    </location>
</feature>
<dbReference type="InterPro" id="IPR006913">
    <property type="entry name" value="CENP-V/GFA"/>
</dbReference>
<comment type="similarity">
    <text evidence="1">Belongs to the Gfa family.</text>
</comment>
<dbReference type="AlphaFoldDB" id="A0AA39CW76"/>
<dbReference type="PROSITE" id="PS51891">
    <property type="entry name" value="CENP_V_GFA"/>
    <property type="match status" value="1"/>
</dbReference>
<sequence length="209" mass="22416">MGITTVAGVAVQAQHRASCHCGTVELLLELPEGIVDPRRCDCSMCRRRGAIAASVAREGLQIVRGQTHLRLYQFNTHVAEHYFCGICGIYTHHRRRSNPDQYGYNVACLEGIDPFALGTIPVNDGCRLRRGGAIFCHGAMLVRPTRNGRFNGVRRTGVSVAGGSVSAGIPERGGLSRSSNHMAGLRGGRGRSTLPMLRPRPGEGAAAGR</sequence>
<name>A0AA39CW76_9EURO</name>
<keyword evidence="2" id="KW-0479">Metal-binding</keyword>
<dbReference type="Pfam" id="PF04828">
    <property type="entry name" value="GFA"/>
    <property type="match status" value="1"/>
</dbReference>
<reference evidence="6" key="1">
    <citation type="submission" date="2022-10" db="EMBL/GenBank/DDBJ databases">
        <title>Culturing micro-colonial fungi from biological soil crusts in the Mojave desert and describing Neophaeococcomyces mojavensis, and introducing the new genera and species Taxawa tesnikishii.</title>
        <authorList>
            <person name="Kurbessoian T."/>
            <person name="Stajich J.E."/>
        </authorList>
    </citation>
    <scope>NUCLEOTIDE SEQUENCE</scope>
    <source>
        <strain evidence="6">TK_35</strain>
    </source>
</reference>
<dbReference type="PANTHER" id="PTHR28620:SF1">
    <property type="entry name" value="CENP-V_GFA DOMAIN-CONTAINING PROTEIN"/>
    <property type="match status" value="1"/>
</dbReference>
<dbReference type="GO" id="GO:0046872">
    <property type="term" value="F:metal ion binding"/>
    <property type="evidence" value="ECO:0007669"/>
    <property type="project" value="UniProtKB-KW"/>
</dbReference>
<proteinExistence type="inferred from homology"/>
<evidence type="ECO:0000256" key="2">
    <source>
        <dbReference type="ARBA" id="ARBA00022723"/>
    </source>
</evidence>
<protein>
    <recommendedName>
        <fullName evidence="5">CENP-V/GFA domain-containing protein</fullName>
    </recommendedName>
</protein>
<dbReference type="EMBL" id="JAPDRN010000070">
    <property type="protein sequence ID" value="KAJ9628966.1"/>
    <property type="molecule type" value="Genomic_DNA"/>
</dbReference>
<evidence type="ECO:0000256" key="3">
    <source>
        <dbReference type="ARBA" id="ARBA00022833"/>
    </source>
</evidence>
<feature type="region of interest" description="Disordered" evidence="4">
    <location>
        <begin position="169"/>
        <end position="209"/>
    </location>
</feature>
<organism evidence="6">
    <name type="scientific">Knufia peltigerae</name>
    <dbReference type="NCBI Taxonomy" id="1002370"/>
    <lineage>
        <taxon>Eukaryota</taxon>
        <taxon>Fungi</taxon>
        <taxon>Dikarya</taxon>
        <taxon>Ascomycota</taxon>
        <taxon>Pezizomycotina</taxon>
        <taxon>Eurotiomycetes</taxon>
        <taxon>Chaetothyriomycetidae</taxon>
        <taxon>Chaetothyriales</taxon>
        <taxon>Trichomeriaceae</taxon>
        <taxon>Knufia</taxon>
    </lineage>
</organism>
<dbReference type="InterPro" id="IPR011057">
    <property type="entry name" value="Mss4-like_sf"/>
</dbReference>
<dbReference type="GO" id="GO:0016846">
    <property type="term" value="F:carbon-sulfur lyase activity"/>
    <property type="evidence" value="ECO:0007669"/>
    <property type="project" value="InterPro"/>
</dbReference>
<dbReference type="InterPro" id="IPR052355">
    <property type="entry name" value="CENP-V-like"/>
</dbReference>
<accession>A0AA39CW76</accession>
<keyword evidence="3" id="KW-0862">Zinc</keyword>
<evidence type="ECO:0000256" key="1">
    <source>
        <dbReference type="ARBA" id="ARBA00005495"/>
    </source>
</evidence>
<dbReference type="SUPFAM" id="SSF51316">
    <property type="entry name" value="Mss4-like"/>
    <property type="match status" value="1"/>
</dbReference>